<reference evidence="2" key="1">
    <citation type="submission" date="2020-12" db="EMBL/GenBank/DDBJ databases">
        <title>Metabolic potential, ecology and presence of endohyphal bacteria is reflected in genomic diversity of Mucoromycotina.</title>
        <authorList>
            <person name="Muszewska A."/>
            <person name="Okrasinska A."/>
            <person name="Steczkiewicz K."/>
            <person name="Drgas O."/>
            <person name="Orlowska M."/>
            <person name="Perlinska-Lenart U."/>
            <person name="Aleksandrzak-Piekarczyk T."/>
            <person name="Szatraj K."/>
            <person name="Zielenkiewicz U."/>
            <person name="Pilsyk S."/>
            <person name="Malc E."/>
            <person name="Mieczkowski P."/>
            <person name="Kruszewska J.S."/>
            <person name="Biernat P."/>
            <person name="Pawlowska J."/>
        </authorList>
    </citation>
    <scope>NUCLEOTIDE SEQUENCE</scope>
    <source>
        <strain evidence="2">WA0000051536</strain>
    </source>
</reference>
<evidence type="ECO:0000256" key="1">
    <source>
        <dbReference type="SAM" id="MobiDB-lite"/>
    </source>
</evidence>
<gene>
    <name evidence="2" type="ORF">INT44_006612</name>
</gene>
<accession>A0A8H7PDY8</accession>
<feature type="compositionally biased region" description="Polar residues" evidence="1">
    <location>
        <begin position="25"/>
        <end position="38"/>
    </location>
</feature>
<name>A0A8H7PDY8_9FUNG</name>
<feature type="region of interest" description="Disordered" evidence="1">
    <location>
        <begin position="1"/>
        <end position="80"/>
    </location>
</feature>
<evidence type="ECO:0000313" key="2">
    <source>
        <dbReference type="EMBL" id="KAG2172143.1"/>
    </source>
</evidence>
<keyword evidence="3" id="KW-1185">Reference proteome</keyword>
<proteinExistence type="predicted"/>
<dbReference type="AlphaFoldDB" id="A0A8H7PDY8"/>
<evidence type="ECO:0000313" key="3">
    <source>
        <dbReference type="Proteomes" id="UP000612746"/>
    </source>
</evidence>
<dbReference type="SUPFAM" id="SSF56059">
    <property type="entry name" value="Glutathione synthetase ATP-binding domain-like"/>
    <property type="match status" value="1"/>
</dbReference>
<dbReference type="OrthoDB" id="10268014at2759"/>
<protein>
    <submittedName>
        <fullName evidence="2">Uncharacterized protein</fullName>
    </submittedName>
</protein>
<dbReference type="Proteomes" id="UP000612746">
    <property type="component" value="Unassembled WGS sequence"/>
</dbReference>
<sequence>MTHSIQTDFAPEELSNGVGKLKDALTQTTPTTALSGLSLSDIHKGATSTQPSPPKSPDTDEAKKSNRKGAEDAKTVGQGEFESEQHFYPRVLNAQIHPLVQSFFTLGNERIIARYTHLNPQVDAEKLKEILSYTPKYFQWAGEGRDLMKKPAHSYSQPDPVLPPAIQVTNILLVLSLLGSDLFNVTTSSGQRQMIVIETNSCPSGQKSMPLLSEIDEHNELGGYRTVLESAFREQLSKADKSLGDLAVICDKNMMEASGYAAVLAEVAKEKVWLAEWHDGEEDVPVKWVDRVLQVRDANKEWHPIRACFRYVTQKPWNRFPLNTKTIVMNQIISCLAGGRNKMMAARAYDFYNAELVDTGLSVRVPETINNVTRGEIPLWIHSMGGHAVLKVPYSNAGQGVYTITNPNELKDFLEQDHHYDKFIVQSLVGNASWSSVTRSGKFYHVGTIPNKKSNTFVSDLRMMVTGNADGFRPICIYGRKARLPLTTKLAPDANTWDMLGTNLSVKLPDGGWTTDTGRLILMDRKDFNQLGLGIDDLIDAYIQTVLAVIAIDRMAARLMASGTFDYNLFSSLNPDNALMQEIKMANEDW</sequence>
<dbReference type="EMBL" id="JAEPRA010000026">
    <property type="protein sequence ID" value="KAG2172143.1"/>
    <property type="molecule type" value="Genomic_DNA"/>
</dbReference>
<feature type="compositionally biased region" description="Basic and acidic residues" evidence="1">
    <location>
        <begin position="57"/>
        <end position="74"/>
    </location>
</feature>
<comment type="caution">
    <text evidence="2">The sequence shown here is derived from an EMBL/GenBank/DDBJ whole genome shotgun (WGS) entry which is preliminary data.</text>
</comment>
<organism evidence="2 3">
    <name type="scientific">Umbelopsis vinacea</name>
    <dbReference type="NCBI Taxonomy" id="44442"/>
    <lineage>
        <taxon>Eukaryota</taxon>
        <taxon>Fungi</taxon>
        <taxon>Fungi incertae sedis</taxon>
        <taxon>Mucoromycota</taxon>
        <taxon>Mucoromycotina</taxon>
        <taxon>Umbelopsidomycetes</taxon>
        <taxon>Umbelopsidales</taxon>
        <taxon>Umbelopsidaceae</taxon>
        <taxon>Umbelopsis</taxon>
    </lineage>
</organism>